<reference evidence="2 3" key="1">
    <citation type="submission" date="2020-10" db="EMBL/GenBank/DDBJ databases">
        <title>Ca. Dormibacterota MAGs.</title>
        <authorList>
            <person name="Montgomery K."/>
        </authorList>
    </citation>
    <scope>NUCLEOTIDE SEQUENCE [LARGE SCALE GENOMIC DNA]</scope>
    <source>
        <strain evidence="2">Mitchell_Peninsula_5</strain>
    </source>
</reference>
<name>A0A934KD99_9BACT</name>
<dbReference type="Proteomes" id="UP000614410">
    <property type="component" value="Unassembled WGS sequence"/>
</dbReference>
<gene>
    <name evidence="2" type="ORF">JF887_07370</name>
</gene>
<proteinExistence type="predicted"/>
<evidence type="ECO:0000313" key="3">
    <source>
        <dbReference type="Proteomes" id="UP000614410"/>
    </source>
</evidence>
<dbReference type="AlphaFoldDB" id="A0A934KD99"/>
<dbReference type="EMBL" id="JAEKNN010000032">
    <property type="protein sequence ID" value="MBJ7609238.1"/>
    <property type="molecule type" value="Genomic_DNA"/>
</dbReference>
<comment type="caution">
    <text evidence="2">The sequence shown here is derived from an EMBL/GenBank/DDBJ whole genome shotgun (WGS) entry which is preliminary data.</text>
</comment>
<sequence length="92" mass="10699">MPTFLRWLFVDLIVRRVLRHRLVRPYIDRAYPVASQQIGRFGRRVYPSMAGGYRYVRRRRRLGCCSGCFLMLVLAAAGLFALAGLLHWTLSL</sequence>
<organism evidence="2 3">
    <name type="scientific">Candidatus Amunia macphersoniae</name>
    <dbReference type="NCBI Taxonomy" id="3127014"/>
    <lineage>
        <taxon>Bacteria</taxon>
        <taxon>Bacillati</taxon>
        <taxon>Candidatus Dormiibacterota</taxon>
        <taxon>Candidatus Dormibacteria</taxon>
        <taxon>Candidatus Aeolococcales</taxon>
        <taxon>Candidatus Aeolococcaceae</taxon>
        <taxon>Candidatus Amunia</taxon>
    </lineage>
</organism>
<protein>
    <submittedName>
        <fullName evidence="2">Uncharacterized protein</fullName>
    </submittedName>
</protein>
<keyword evidence="1" id="KW-0472">Membrane</keyword>
<keyword evidence="1" id="KW-0812">Transmembrane</keyword>
<evidence type="ECO:0000313" key="2">
    <source>
        <dbReference type="EMBL" id="MBJ7609238.1"/>
    </source>
</evidence>
<keyword evidence="1" id="KW-1133">Transmembrane helix</keyword>
<feature type="transmembrane region" description="Helical" evidence="1">
    <location>
        <begin position="62"/>
        <end position="88"/>
    </location>
</feature>
<evidence type="ECO:0000256" key="1">
    <source>
        <dbReference type="SAM" id="Phobius"/>
    </source>
</evidence>
<accession>A0A934KD99</accession>